<dbReference type="EMBL" id="JARAKH010000035">
    <property type="protein sequence ID" value="KAK8384370.1"/>
    <property type="molecule type" value="Genomic_DNA"/>
</dbReference>
<evidence type="ECO:0000313" key="3">
    <source>
        <dbReference type="Proteomes" id="UP001487740"/>
    </source>
</evidence>
<reference evidence="2 3" key="1">
    <citation type="submission" date="2023-03" db="EMBL/GenBank/DDBJ databases">
        <title>High-quality genome of Scylla paramamosain provides insights in environmental adaptation.</title>
        <authorList>
            <person name="Zhang L."/>
        </authorList>
    </citation>
    <scope>NUCLEOTIDE SEQUENCE [LARGE SCALE GENOMIC DNA]</scope>
    <source>
        <strain evidence="2">LZ_2023a</strain>
        <tissue evidence="2">Muscle</tissue>
    </source>
</reference>
<accession>A0AAW0T9R6</accession>
<feature type="region of interest" description="Disordered" evidence="1">
    <location>
        <begin position="1"/>
        <end position="29"/>
    </location>
</feature>
<feature type="compositionally biased region" description="Acidic residues" evidence="1">
    <location>
        <begin position="15"/>
        <end position="25"/>
    </location>
</feature>
<dbReference type="AlphaFoldDB" id="A0AAW0T9R6"/>
<comment type="caution">
    <text evidence="2">The sequence shown here is derived from an EMBL/GenBank/DDBJ whole genome shotgun (WGS) entry which is preliminary data.</text>
</comment>
<dbReference type="Proteomes" id="UP001487740">
    <property type="component" value="Unassembled WGS sequence"/>
</dbReference>
<gene>
    <name evidence="2" type="ORF">O3P69_009278</name>
</gene>
<evidence type="ECO:0000256" key="1">
    <source>
        <dbReference type="SAM" id="MobiDB-lite"/>
    </source>
</evidence>
<organism evidence="2 3">
    <name type="scientific">Scylla paramamosain</name>
    <name type="common">Mud crab</name>
    <dbReference type="NCBI Taxonomy" id="85552"/>
    <lineage>
        <taxon>Eukaryota</taxon>
        <taxon>Metazoa</taxon>
        <taxon>Ecdysozoa</taxon>
        <taxon>Arthropoda</taxon>
        <taxon>Crustacea</taxon>
        <taxon>Multicrustacea</taxon>
        <taxon>Malacostraca</taxon>
        <taxon>Eumalacostraca</taxon>
        <taxon>Eucarida</taxon>
        <taxon>Decapoda</taxon>
        <taxon>Pleocyemata</taxon>
        <taxon>Brachyura</taxon>
        <taxon>Eubrachyura</taxon>
        <taxon>Portunoidea</taxon>
        <taxon>Portunidae</taxon>
        <taxon>Portuninae</taxon>
        <taxon>Scylla</taxon>
    </lineage>
</organism>
<sequence length="286" mass="31761">MNKNKKLNQEKHSEEEEEEEEEEEAVEGRGMKALGEERALLCRVLEGVPECQDREYLQQCLRQNVVPEFGVLRRLCAGASRTPAVGTVLAIRGLAHHLHPHLYLSYLSLDYYWASALCHAGDVEQSLAILLHLHRHTHPHRHAHPLRSKKVCDITQLVLYRIVEEEEEEQVAKAVDFVDSIVTELGSLVPALSLWSATFTSPLFRVQQVSEWLVERHPGLVKLLGRRVEGLVERAAWGGDQSLLQRILHLALLHNLSLHYPSATSALLQLQCGCPGGGGGGGGGGV</sequence>
<proteinExistence type="predicted"/>
<keyword evidence="3" id="KW-1185">Reference proteome</keyword>
<name>A0AAW0T9R6_SCYPA</name>
<protein>
    <submittedName>
        <fullName evidence="2">Uncharacterized protein</fullName>
    </submittedName>
</protein>
<evidence type="ECO:0000313" key="2">
    <source>
        <dbReference type="EMBL" id="KAK8384370.1"/>
    </source>
</evidence>